<evidence type="ECO:0000256" key="6">
    <source>
        <dbReference type="ARBA" id="ARBA00022826"/>
    </source>
</evidence>
<evidence type="ECO:0000256" key="9">
    <source>
        <dbReference type="ARBA" id="ARBA00023065"/>
    </source>
</evidence>
<keyword evidence="7" id="KW-0630">Potassium</keyword>
<evidence type="ECO:0000313" key="14">
    <source>
        <dbReference type="EMBL" id="MDN6899587.1"/>
    </source>
</evidence>
<sequence>MEKIDISKSRLESFSDGVFAIVMTIMVLDLKAPNTGKWSELLNDQFIHHIVSYVLSFLFVASFWISHHTIILPVKIVDKKLLWMNTILLLPMSLLPLVTDWHGEYPKMVAPSVCYISIYVLSVFALYMLGRVALNRIQSVDRKFCRKMNQIRLWIVLFGLCCVFMTFFYPTIASFAVIGILLFWLLSSNWQKKIFAD</sequence>
<comment type="subcellular location">
    <subcellularLocation>
        <location evidence="1">Membrane</location>
        <topology evidence="1">Multi-pass membrane protein</topology>
    </subcellularLocation>
</comment>
<evidence type="ECO:0000256" key="2">
    <source>
        <dbReference type="ARBA" id="ARBA00006920"/>
    </source>
</evidence>
<evidence type="ECO:0000256" key="7">
    <source>
        <dbReference type="ARBA" id="ARBA00022958"/>
    </source>
</evidence>
<dbReference type="PANTHER" id="PTHR31462:SF5">
    <property type="entry name" value="ENDOSOMAL_LYSOSOMAL PROTON CHANNEL TMEM175"/>
    <property type="match status" value="1"/>
</dbReference>
<feature type="transmembrane region" description="Helical" evidence="13">
    <location>
        <begin position="110"/>
        <end position="130"/>
    </location>
</feature>
<evidence type="ECO:0000256" key="5">
    <source>
        <dbReference type="ARBA" id="ARBA00022692"/>
    </source>
</evidence>
<evidence type="ECO:0000256" key="11">
    <source>
        <dbReference type="ARBA" id="ARBA00023303"/>
    </source>
</evidence>
<feature type="transmembrane region" description="Helical" evidence="13">
    <location>
        <begin position="50"/>
        <end position="74"/>
    </location>
</feature>
<evidence type="ECO:0000313" key="16">
    <source>
        <dbReference type="Proteomes" id="UP000286907"/>
    </source>
</evidence>
<dbReference type="InterPro" id="IPR010617">
    <property type="entry name" value="TMEM175-like"/>
</dbReference>
<keyword evidence="5 13" id="KW-0812">Transmembrane</keyword>
<keyword evidence="10 13" id="KW-0472">Membrane</keyword>
<dbReference type="EMBL" id="SDWY01000001">
    <property type="protein sequence ID" value="MDN6899587.1"/>
    <property type="molecule type" value="Genomic_DNA"/>
</dbReference>
<evidence type="ECO:0000313" key="15">
    <source>
        <dbReference type="EMBL" id="QAS70276.1"/>
    </source>
</evidence>
<proteinExistence type="inferred from homology"/>
<dbReference type="PANTHER" id="PTHR31462">
    <property type="entry name" value="ENDOSOMAL/LYSOSOMAL POTASSIUM CHANNEL TMEM175"/>
    <property type="match status" value="1"/>
</dbReference>
<dbReference type="Pfam" id="PF06736">
    <property type="entry name" value="TMEM175"/>
    <property type="match status" value="1"/>
</dbReference>
<evidence type="ECO:0000256" key="8">
    <source>
        <dbReference type="ARBA" id="ARBA00022989"/>
    </source>
</evidence>
<dbReference type="GO" id="GO:0015252">
    <property type="term" value="F:proton channel activity"/>
    <property type="evidence" value="ECO:0007669"/>
    <property type="project" value="InterPro"/>
</dbReference>
<evidence type="ECO:0000256" key="1">
    <source>
        <dbReference type="ARBA" id="ARBA00004141"/>
    </source>
</evidence>
<keyword evidence="11" id="KW-0407">Ion channel</keyword>
<comment type="catalytic activity">
    <reaction evidence="12">
        <text>K(+)(in) = K(+)(out)</text>
        <dbReference type="Rhea" id="RHEA:29463"/>
        <dbReference type="ChEBI" id="CHEBI:29103"/>
    </reaction>
</comment>
<keyword evidence="16" id="KW-1185">Reference proteome</keyword>
<evidence type="ECO:0000256" key="12">
    <source>
        <dbReference type="ARBA" id="ARBA00034430"/>
    </source>
</evidence>
<keyword evidence="9" id="KW-0406">Ion transport</keyword>
<keyword evidence="8 13" id="KW-1133">Transmembrane helix</keyword>
<feature type="transmembrane region" description="Helical" evidence="13">
    <location>
        <begin position="12"/>
        <end position="30"/>
    </location>
</feature>
<evidence type="ECO:0000256" key="13">
    <source>
        <dbReference type="SAM" id="Phobius"/>
    </source>
</evidence>
<evidence type="ECO:0000256" key="10">
    <source>
        <dbReference type="ARBA" id="ARBA00023136"/>
    </source>
</evidence>
<feature type="transmembrane region" description="Helical" evidence="13">
    <location>
        <begin position="81"/>
        <end position="98"/>
    </location>
</feature>
<dbReference type="EMBL" id="CP029684">
    <property type="protein sequence ID" value="QAS70276.1"/>
    <property type="molecule type" value="Genomic_DNA"/>
</dbReference>
<dbReference type="Proteomes" id="UP001167919">
    <property type="component" value="Unassembled WGS sequence"/>
</dbReference>
<comment type="similarity">
    <text evidence="2">Belongs to the TMEM175 family.</text>
</comment>
<accession>A0AAJ1VPZ3</accession>
<dbReference type="Proteomes" id="UP000286907">
    <property type="component" value="Chromosome"/>
</dbReference>
<gene>
    <name evidence="15" type="ORF">DLJ48_06955</name>
    <name evidence="14" type="ORF">EVC35_01005</name>
</gene>
<protein>
    <submittedName>
        <fullName evidence="14">DUF1211 domain-containing protein</fullName>
    </submittedName>
</protein>
<reference evidence="15" key="3">
    <citation type="submission" date="2020-01" db="EMBL/GenBank/DDBJ databases">
        <authorList>
            <person name="Cousin F.J."/>
            <person name="Le Guellec R."/>
            <person name="Cretenet M."/>
        </authorList>
    </citation>
    <scope>NUCLEOTIDE SEQUENCE</scope>
    <source>
        <strain evidence="15">UCMA 15228</strain>
    </source>
</reference>
<keyword evidence="4" id="KW-0633">Potassium transport</keyword>
<keyword evidence="3" id="KW-0813">Transport</keyword>
<evidence type="ECO:0000256" key="3">
    <source>
        <dbReference type="ARBA" id="ARBA00022448"/>
    </source>
</evidence>
<evidence type="ECO:0000313" key="17">
    <source>
        <dbReference type="Proteomes" id="UP001167919"/>
    </source>
</evidence>
<name>A0AAJ1VPZ3_9LACO</name>
<reference evidence="15 16" key="1">
    <citation type="journal article" date="2019" name="Syst. Appl. Microbiol.">
        <title>Oenococcus sicerae sp. nov., isolated from French cider.</title>
        <authorList>
            <person name="Cousin F.J."/>
            <person name="Le Guellec R."/>
            <person name="Chagnot C."/>
            <person name="Goux D."/>
            <person name="Dalmasso M."/>
            <person name="Laplace J.M."/>
            <person name="Cretenet M."/>
        </authorList>
    </citation>
    <scope>NUCLEOTIDE SEQUENCE [LARGE SCALE GENOMIC DNA]</scope>
    <source>
        <strain evidence="15 16">UCMA 15228</strain>
    </source>
</reference>
<reference evidence="14" key="2">
    <citation type="submission" date="2019-01" db="EMBL/GenBank/DDBJ databases">
        <title>Oenococcus sicerae UCMA17102.</title>
        <authorList>
            <person name="Cousin F.J."/>
            <person name="Le Guellec R."/>
            <person name="Cretenet M."/>
        </authorList>
    </citation>
    <scope>NUCLEOTIDE SEQUENCE</scope>
    <source>
        <strain evidence="14">UCMA17102</strain>
    </source>
</reference>
<evidence type="ECO:0000256" key="4">
    <source>
        <dbReference type="ARBA" id="ARBA00022538"/>
    </source>
</evidence>
<dbReference type="RefSeq" id="WP_128686746.1">
    <property type="nucleotide sequence ID" value="NZ_CP029684.2"/>
</dbReference>
<keyword evidence="6" id="KW-0631">Potassium channel</keyword>
<dbReference type="GO" id="GO:0005267">
    <property type="term" value="F:potassium channel activity"/>
    <property type="evidence" value="ECO:0007669"/>
    <property type="project" value="UniProtKB-KW"/>
</dbReference>
<dbReference type="AlphaFoldDB" id="A0AAJ1VPZ3"/>
<dbReference type="GO" id="GO:0016020">
    <property type="term" value="C:membrane"/>
    <property type="evidence" value="ECO:0007669"/>
    <property type="project" value="UniProtKB-SubCell"/>
</dbReference>
<organism evidence="14 17">
    <name type="scientific">Oenococcus sicerae</name>
    <dbReference type="NCBI Taxonomy" id="2203724"/>
    <lineage>
        <taxon>Bacteria</taxon>
        <taxon>Bacillati</taxon>
        <taxon>Bacillota</taxon>
        <taxon>Bacilli</taxon>
        <taxon>Lactobacillales</taxon>
        <taxon>Lactobacillaceae</taxon>
        <taxon>Oenococcus</taxon>
    </lineage>
</organism>
<feature type="transmembrane region" description="Helical" evidence="13">
    <location>
        <begin position="151"/>
        <end position="184"/>
    </location>
</feature>